<protein>
    <submittedName>
        <fullName evidence="1">27789_t:CDS:1</fullName>
    </submittedName>
</protein>
<evidence type="ECO:0000313" key="1">
    <source>
        <dbReference type="EMBL" id="CAG8491678.1"/>
    </source>
</evidence>
<proteinExistence type="predicted"/>
<organism evidence="1 2">
    <name type="scientific">Racocetra persica</name>
    <dbReference type="NCBI Taxonomy" id="160502"/>
    <lineage>
        <taxon>Eukaryota</taxon>
        <taxon>Fungi</taxon>
        <taxon>Fungi incertae sedis</taxon>
        <taxon>Mucoromycota</taxon>
        <taxon>Glomeromycotina</taxon>
        <taxon>Glomeromycetes</taxon>
        <taxon>Diversisporales</taxon>
        <taxon>Gigasporaceae</taxon>
        <taxon>Racocetra</taxon>
    </lineage>
</organism>
<dbReference type="EMBL" id="CAJVQC010001300">
    <property type="protein sequence ID" value="CAG8491678.1"/>
    <property type="molecule type" value="Genomic_DNA"/>
</dbReference>
<name>A0ACA9KU79_9GLOM</name>
<sequence>DKENKLESSILFSINNIVQEELPEECEDSDIFFNQLIITTQKMLDILKEHKNTKNIK</sequence>
<dbReference type="Proteomes" id="UP000789920">
    <property type="component" value="Unassembled WGS sequence"/>
</dbReference>
<gene>
    <name evidence="1" type="ORF">RPERSI_LOCUS1417</name>
</gene>
<comment type="caution">
    <text evidence="1">The sequence shown here is derived from an EMBL/GenBank/DDBJ whole genome shotgun (WGS) entry which is preliminary data.</text>
</comment>
<feature type="non-terminal residue" evidence="1">
    <location>
        <position position="1"/>
    </location>
</feature>
<reference evidence="1" key="1">
    <citation type="submission" date="2021-06" db="EMBL/GenBank/DDBJ databases">
        <authorList>
            <person name="Kallberg Y."/>
            <person name="Tangrot J."/>
            <person name="Rosling A."/>
        </authorList>
    </citation>
    <scope>NUCLEOTIDE SEQUENCE</scope>
    <source>
        <strain evidence="1">MA461A</strain>
    </source>
</reference>
<evidence type="ECO:0000313" key="2">
    <source>
        <dbReference type="Proteomes" id="UP000789920"/>
    </source>
</evidence>
<keyword evidence="2" id="KW-1185">Reference proteome</keyword>
<accession>A0ACA9KU79</accession>